<evidence type="ECO:0000259" key="5">
    <source>
        <dbReference type="Pfam" id="PF00891"/>
    </source>
</evidence>
<dbReference type="PANTHER" id="PTHR43712">
    <property type="entry name" value="PUTATIVE (AFU_ORTHOLOGUE AFUA_4G14580)-RELATED"/>
    <property type="match status" value="1"/>
</dbReference>
<gene>
    <name evidence="6" type="ORF">CVT26_010246</name>
</gene>
<dbReference type="PANTHER" id="PTHR43712:SF2">
    <property type="entry name" value="O-METHYLTRANSFERASE CICE"/>
    <property type="match status" value="1"/>
</dbReference>
<dbReference type="Gene3D" id="3.40.50.150">
    <property type="entry name" value="Vaccinia Virus protein VP39"/>
    <property type="match status" value="1"/>
</dbReference>
<dbReference type="InterPro" id="IPR036390">
    <property type="entry name" value="WH_DNA-bd_sf"/>
</dbReference>
<feature type="region of interest" description="Disordered" evidence="4">
    <location>
        <begin position="574"/>
        <end position="614"/>
    </location>
</feature>
<feature type="region of interest" description="Disordered" evidence="4">
    <location>
        <begin position="29"/>
        <end position="123"/>
    </location>
</feature>
<sequence length="951" mass="101877">MTIAVLRSLHAIIGDAIDDIERIYVAHGSSADPQTSNDAAKGDRSSLFQKVASQTASRPEHESSTLKPNSQAYASPPPSPSITTAPEYTSSSAPTPASSADAPRVDFPSLDSPCDPTSMSETLTTHPSVVDAIGRIVAAAGQLSATVQTPFLTLCDAIMGYHLQSCMRLFEASHVPEILRDAGRSGLHVDEISRKNGVQASKLAHVLRLLAAHHILREVSPDVFALNRVSSMVDSGKMFSELKTYQDQRTPEMKYSGGGGIAAFVGLCTDEIQKASAYMTEAYYLSSSQDTREGKDPAQAPFCFAFNTLKSRTAFFPWGKFNSNKFRLERFGKAMSGSEGWEAPGAILNGFDWHSLPRGSIVVDVGGGIGSTSMLLATAFSSDASKENLGLLFVIQDRPVVCQMGEKAWQEKCPELLDSETARFQVHDFFTPQPIRNASVFLLRCILHDWPTGFARKILLRLRQAAMPDTKLVIADFILPLACQEDNTCFEGVEGAETLPPPAPLLPNLGKANANVYWMDLTMQVMFNSQERTLREMIDLTSSAGWKIVKVTRTPGSSLGYLIAVPIPLPPDAELDDEAGFIPRDGSDGTTESTKLEEESGDSIPDRAFGQERRYREDMEMLERASSRCGTPTFGSHTRLSSVQDALARFGGGIIRSKAMARSYSSPSSGSIQSKPLAPPIALKPALSVAAGKKKRPSPLSVPPLHSSPTPLHSPSPTLKVGSASPRLVESPRPHSHVPIQTLSAAPKIVPRRKSFANLRSPQPLNSAGAPPLPILSISSSSSRQPPPSPLSPLHPEAPVPTVPRTPIRRRASHAQLTLQPTGAFAGTVAPLPSMIPVPVASSSESPPKRMLAGSPSTTNSLRHQRSSNTLQVPPHVLARKRSGTVAGNSNFAGGERLSGPPGLRGHARQMSASVSSEMSNSRRPMAGNGSVLAAAARIERGELLQRPSSP</sequence>
<feature type="region of interest" description="Disordered" evidence="4">
    <location>
        <begin position="689"/>
        <end position="746"/>
    </location>
</feature>
<reference evidence="6 7" key="1">
    <citation type="journal article" date="2018" name="Evol. Lett.">
        <title>Horizontal gene cluster transfer increased hallucinogenic mushroom diversity.</title>
        <authorList>
            <person name="Reynolds H.T."/>
            <person name="Vijayakumar V."/>
            <person name="Gluck-Thaler E."/>
            <person name="Korotkin H.B."/>
            <person name="Matheny P.B."/>
            <person name="Slot J.C."/>
        </authorList>
    </citation>
    <scope>NUCLEOTIDE SEQUENCE [LARGE SCALE GENOMIC DNA]</scope>
    <source>
        <strain evidence="6 7">SRW20</strain>
    </source>
</reference>
<feature type="compositionally biased region" description="Polar residues" evidence="4">
    <location>
        <begin position="855"/>
        <end position="869"/>
    </location>
</feature>
<dbReference type="Gene3D" id="1.10.10.10">
    <property type="entry name" value="Winged helix-like DNA-binding domain superfamily/Winged helix DNA-binding domain"/>
    <property type="match status" value="1"/>
</dbReference>
<dbReference type="EMBL" id="NHYE01001335">
    <property type="protein sequence ID" value="PPQ96694.1"/>
    <property type="molecule type" value="Genomic_DNA"/>
</dbReference>
<name>A0A409Y0Y3_9AGAR</name>
<dbReference type="InterPro" id="IPR001077">
    <property type="entry name" value="COMT_C"/>
</dbReference>
<feature type="compositionally biased region" description="Low complexity" evidence="4">
    <location>
        <begin position="81"/>
        <end position="102"/>
    </location>
</feature>
<protein>
    <recommendedName>
        <fullName evidence="5">O-methyltransferase C-terminal domain-containing protein</fullName>
    </recommendedName>
</protein>
<evidence type="ECO:0000313" key="6">
    <source>
        <dbReference type="EMBL" id="PPQ96694.1"/>
    </source>
</evidence>
<dbReference type="AlphaFoldDB" id="A0A409Y0Y3"/>
<feature type="region of interest" description="Disordered" evidence="4">
    <location>
        <begin position="886"/>
        <end position="929"/>
    </location>
</feature>
<dbReference type="PROSITE" id="PS51683">
    <property type="entry name" value="SAM_OMT_II"/>
    <property type="match status" value="1"/>
</dbReference>
<evidence type="ECO:0000256" key="2">
    <source>
        <dbReference type="ARBA" id="ARBA00022679"/>
    </source>
</evidence>
<feature type="compositionally biased region" description="Polar residues" evidence="4">
    <location>
        <begin position="46"/>
        <end position="57"/>
    </location>
</feature>
<dbReference type="Pfam" id="PF00891">
    <property type="entry name" value="Methyltransf_2"/>
    <property type="match status" value="1"/>
</dbReference>
<dbReference type="InterPro" id="IPR029063">
    <property type="entry name" value="SAM-dependent_MTases_sf"/>
</dbReference>
<evidence type="ECO:0000256" key="1">
    <source>
        <dbReference type="ARBA" id="ARBA00022603"/>
    </source>
</evidence>
<keyword evidence="1" id="KW-0489">Methyltransferase</keyword>
<dbReference type="InParanoid" id="A0A409Y0Y3"/>
<proteinExistence type="predicted"/>
<feature type="compositionally biased region" description="Low complexity" evidence="4">
    <location>
        <begin position="912"/>
        <end position="922"/>
    </location>
</feature>
<organism evidence="6 7">
    <name type="scientific">Gymnopilus dilepis</name>
    <dbReference type="NCBI Taxonomy" id="231916"/>
    <lineage>
        <taxon>Eukaryota</taxon>
        <taxon>Fungi</taxon>
        <taxon>Dikarya</taxon>
        <taxon>Basidiomycota</taxon>
        <taxon>Agaricomycotina</taxon>
        <taxon>Agaricomycetes</taxon>
        <taxon>Agaricomycetidae</taxon>
        <taxon>Agaricales</taxon>
        <taxon>Agaricineae</taxon>
        <taxon>Hymenogastraceae</taxon>
        <taxon>Gymnopilus</taxon>
    </lineage>
</organism>
<keyword evidence="2" id="KW-0808">Transferase</keyword>
<evidence type="ECO:0000256" key="4">
    <source>
        <dbReference type="SAM" id="MobiDB-lite"/>
    </source>
</evidence>
<accession>A0A409Y0Y3</accession>
<feature type="region of interest" description="Disordered" evidence="4">
    <location>
        <begin position="840"/>
        <end position="869"/>
    </location>
</feature>
<keyword evidence="3" id="KW-0949">S-adenosyl-L-methionine</keyword>
<feature type="domain" description="O-methyltransferase C-terminal" evidence="5">
    <location>
        <begin position="347"/>
        <end position="483"/>
    </location>
</feature>
<feature type="compositionally biased region" description="Pro residues" evidence="4">
    <location>
        <begin position="785"/>
        <end position="804"/>
    </location>
</feature>
<keyword evidence="7" id="KW-1185">Reference proteome</keyword>
<dbReference type="Proteomes" id="UP000284706">
    <property type="component" value="Unassembled WGS sequence"/>
</dbReference>
<feature type="region of interest" description="Disordered" evidence="4">
    <location>
        <begin position="759"/>
        <end position="805"/>
    </location>
</feature>
<dbReference type="STRING" id="231916.A0A409Y0Y3"/>
<dbReference type="OrthoDB" id="2410195at2759"/>
<comment type="caution">
    <text evidence="6">The sequence shown here is derived from an EMBL/GenBank/DDBJ whole genome shotgun (WGS) entry which is preliminary data.</text>
</comment>
<dbReference type="GO" id="GO:0032259">
    <property type="term" value="P:methylation"/>
    <property type="evidence" value="ECO:0007669"/>
    <property type="project" value="UniProtKB-KW"/>
</dbReference>
<dbReference type="SUPFAM" id="SSF46785">
    <property type="entry name" value="Winged helix' DNA-binding domain"/>
    <property type="match status" value="1"/>
</dbReference>
<evidence type="ECO:0000256" key="3">
    <source>
        <dbReference type="ARBA" id="ARBA00022691"/>
    </source>
</evidence>
<dbReference type="InterPro" id="IPR036388">
    <property type="entry name" value="WH-like_DNA-bd_sf"/>
</dbReference>
<dbReference type="GO" id="GO:0008171">
    <property type="term" value="F:O-methyltransferase activity"/>
    <property type="evidence" value="ECO:0007669"/>
    <property type="project" value="InterPro"/>
</dbReference>
<dbReference type="InterPro" id="IPR016461">
    <property type="entry name" value="COMT-like"/>
</dbReference>
<feature type="compositionally biased region" description="Low complexity" evidence="4">
    <location>
        <begin position="775"/>
        <end position="784"/>
    </location>
</feature>
<evidence type="ECO:0000313" key="7">
    <source>
        <dbReference type="Proteomes" id="UP000284706"/>
    </source>
</evidence>
<dbReference type="SUPFAM" id="SSF53335">
    <property type="entry name" value="S-adenosyl-L-methionine-dependent methyltransferases"/>
    <property type="match status" value="1"/>
</dbReference>
<feature type="compositionally biased region" description="Low complexity" evidence="4">
    <location>
        <begin position="703"/>
        <end position="719"/>
    </location>
</feature>